<feature type="transmembrane region" description="Helical" evidence="6">
    <location>
        <begin position="32"/>
        <end position="49"/>
    </location>
</feature>
<evidence type="ECO:0000256" key="2">
    <source>
        <dbReference type="ARBA" id="ARBA00022475"/>
    </source>
</evidence>
<keyword evidence="4 6" id="KW-1133">Transmembrane helix</keyword>
<feature type="transmembrane region" description="Helical" evidence="6">
    <location>
        <begin position="79"/>
        <end position="100"/>
    </location>
</feature>
<feature type="transmembrane region" description="Helical" evidence="6">
    <location>
        <begin position="272"/>
        <end position="293"/>
    </location>
</feature>
<dbReference type="RefSeq" id="WP_211913274.1">
    <property type="nucleotide sequence ID" value="NZ_CP036498.1"/>
</dbReference>
<evidence type="ECO:0000256" key="6">
    <source>
        <dbReference type="SAM" id="Phobius"/>
    </source>
</evidence>
<dbReference type="PANTHER" id="PTHR30482">
    <property type="entry name" value="HIGH-AFFINITY BRANCHED-CHAIN AMINO ACID TRANSPORT SYSTEM PERMEASE"/>
    <property type="match status" value="1"/>
</dbReference>
<keyword evidence="2" id="KW-1003">Cell membrane</keyword>
<dbReference type="EMBL" id="CP036498">
    <property type="protein sequence ID" value="QUS39726.1"/>
    <property type="molecule type" value="Genomic_DNA"/>
</dbReference>
<organism evidence="7 8">
    <name type="scientific">Tardiphaga alba</name>
    <dbReference type="NCBI Taxonomy" id="340268"/>
    <lineage>
        <taxon>Bacteria</taxon>
        <taxon>Pseudomonadati</taxon>
        <taxon>Pseudomonadota</taxon>
        <taxon>Alphaproteobacteria</taxon>
        <taxon>Hyphomicrobiales</taxon>
        <taxon>Nitrobacteraceae</taxon>
        <taxon>Tardiphaga</taxon>
    </lineage>
</organism>
<dbReference type="CDD" id="cd06581">
    <property type="entry name" value="TM_PBP1_LivM_like"/>
    <property type="match status" value="1"/>
</dbReference>
<feature type="transmembrane region" description="Helical" evidence="6">
    <location>
        <begin position="196"/>
        <end position="223"/>
    </location>
</feature>
<protein>
    <submittedName>
        <fullName evidence="7">Branched-chain amino acid ABC transporter permease</fullName>
    </submittedName>
</protein>
<reference evidence="7 8" key="1">
    <citation type="submission" date="2019-02" db="EMBL/GenBank/DDBJ databases">
        <title>Emended description of the genus Rhodopseudomonas and description of Rhodopseudomonas albus sp. nov., a non-phototrophic, heavy-metal-tolerant bacterium isolated from garden soil.</title>
        <authorList>
            <person name="Bao Z."/>
            <person name="Cao W.W."/>
            <person name="Sato Y."/>
            <person name="Nishizawa T."/>
            <person name="Zhao J."/>
            <person name="Guo Y."/>
            <person name="Ohta H."/>
        </authorList>
    </citation>
    <scope>NUCLEOTIDE SEQUENCE [LARGE SCALE GENOMIC DNA]</scope>
    <source>
        <strain evidence="7 8">SK50-23</strain>
    </source>
</reference>
<dbReference type="PANTHER" id="PTHR30482:SF17">
    <property type="entry name" value="ABC TRANSPORTER ATP-BINDING PROTEIN"/>
    <property type="match status" value="1"/>
</dbReference>
<comment type="subcellular location">
    <subcellularLocation>
        <location evidence="1">Cell membrane</location>
        <topology evidence="1">Multi-pass membrane protein</topology>
    </subcellularLocation>
</comment>
<dbReference type="InterPro" id="IPR043428">
    <property type="entry name" value="LivM-like"/>
</dbReference>
<dbReference type="Pfam" id="PF02653">
    <property type="entry name" value="BPD_transp_2"/>
    <property type="match status" value="1"/>
</dbReference>
<feature type="transmembrane region" description="Helical" evidence="6">
    <location>
        <begin position="156"/>
        <end position="176"/>
    </location>
</feature>
<sequence length="320" mass="34178">MTLRNISLILVALVLAAVPVFAGSIQTFMAIVFAKSLAVLGIILLLQAGQVSFGHGMFFATGAYTVAFLGRYLGGGDLVLLVAAGLVTSLVLGVAVGLFVVRYRYIFFGMLNLAFSMVLYSILEKFFHLTGGSDGVRIRRPTFLGQTFDRGQFDTVIYYATLVMALGAAILVWRYLKSPLGQALKAIKTNETRLEYIGLSARSVLLVGYVISAVLCGLGGASLGIIQGIATPEYTYWTRSSEFVFIAILGGIGNVAGALTGSLVYEAVRTYAAAFVADSWQLILGFVLLVIILRAPEGIVGLATSMAERRRASRAVETGK</sequence>
<keyword evidence="8" id="KW-1185">Reference proteome</keyword>
<evidence type="ECO:0000256" key="4">
    <source>
        <dbReference type="ARBA" id="ARBA00022989"/>
    </source>
</evidence>
<name>A0ABX8A8T9_9BRAD</name>
<dbReference type="InterPro" id="IPR001851">
    <property type="entry name" value="ABC_transp_permease"/>
</dbReference>
<evidence type="ECO:0000313" key="7">
    <source>
        <dbReference type="EMBL" id="QUS39726.1"/>
    </source>
</evidence>
<evidence type="ECO:0000256" key="5">
    <source>
        <dbReference type="ARBA" id="ARBA00023136"/>
    </source>
</evidence>
<keyword evidence="5 6" id="KW-0472">Membrane</keyword>
<evidence type="ECO:0000313" key="8">
    <source>
        <dbReference type="Proteomes" id="UP000682843"/>
    </source>
</evidence>
<keyword evidence="3 6" id="KW-0812">Transmembrane</keyword>
<feature type="transmembrane region" description="Helical" evidence="6">
    <location>
        <begin position="105"/>
        <end position="123"/>
    </location>
</feature>
<gene>
    <name evidence="7" type="ORF">RPMA_13410</name>
</gene>
<feature type="transmembrane region" description="Helical" evidence="6">
    <location>
        <begin position="56"/>
        <end position="73"/>
    </location>
</feature>
<accession>A0ABX8A8T9</accession>
<dbReference type="Proteomes" id="UP000682843">
    <property type="component" value="Chromosome"/>
</dbReference>
<evidence type="ECO:0000256" key="1">
    <source>
        <dbReference type="ARBA" id="ARBA00004651"/>
    </source>
</evidence>
<proteinExistence type="predicted"/>
<feature type="transmembrane region" description="Helical" evidence="6">
    <location>
        <begin position="243"/>
        <end position="265"/>
    </location>
</feature>
<evidence type="ECO:0000256" key="3">
    <source>
        <dbReference type="ARBA" id="ARBA00022692"/>
    </source>
</evidence>